<dbReference type="AlphaFoldDB" id="A0A9D2LWQ0"/>
<feature type="domain" description="Glycosyl hydrolase family 95 catalytic" evidence="3">
    <location>
        <begin position="282"/>
        <end position="697"/>
    </location>
</feature>
<dbReference type="InterPro" id="IPR013780">
    <property type="entry name" value="Glyco_hydro_b"/>
</dbReference>
<evidence type="ECO:0000259" key="3">
    <source>
        <dbReference type="Pfam" id="PF22124"/>
    </source>
</evidence>
<reference evidence="4" key="2">
    <citation type="submission" date="2021-04" db="EMBL/GenBank/DDBJ databases">
        <authorList>
            <person name="Gilroy R."/>
        </authorList>
    </citation>
    <scope>NUCLEOTIDE SEQUENCE</scope>
    <source>
        <strain evidence="4">ChiBcolR8-3208</strain>
    </source>
</reference>
<evidence type="ECO:0000259" key="1">
    <source>
        <dbReference type="Pfam" id="PF14498"/>
    </source>
</evidence>
<feature type="domain" description="Alpha fucosidase A-like C-terminal" evidence="2">
    <location>
        <begin position="700"/>
        <end position="761"/>
    </location>
</feature>
<dbReference type="PANTHER" id="PTHR31084">
    <property type="entry name" value="ALPHA-L-FUCOSIDASE 2"/>
    <property type="match status" value="1"/>
</dbReference>
<proteinExistence type="predicted"/>
<dbReference type="Gene3D" id="2.60.40.1180">
    <property type="entry name" value="Golgi alpha-mannosidase II"/>
    <property type="match status" value="1"/>
</dbReference>
<feature type="domain" description="Glycosyl hydrolase family 95 N-terminal" evidence="1">
    <location>
        <begin position="4"/>
        <end position="254"/>
    </location>
</feature>
<gene>
    <name evidence="4" type="ORF">H9942_00970</name>
</gene>
<protein>
    <submittedName>
        <fullName evidence="4">Glycoside hydrolase family 95 protein</fullName>
    </submittedName>
</protein>
<evidence type="ECO:0000313" key="5">
    <source>
        <dbReference type="Proteomes" id="UP000824214"/>
    </source>
</evidence>
<dbReference type="Pfam" id="PF14498">
    <property type="entry name" value="Glyco_hyd_65N_2"/>
    <property type="match status" value="1"/>
</dbReference>
<reference evidence="4" key="1">
    <citation type="journal article" date="2021" name="PeerJ">
        <title>Extensive microbial diversity within the chicken gut microbiome revealed by metagenomics and culture.</title>
        <authorList>
            <person name="Gilroy R."/>
            <person name="Ravi A."/>
            <person name="Getino M."/>
            <person name="Pursley I."/>
            <person name="Horton D.L."/>
            <person name="Alikhan N.F."/>
            <person name="Baker D."/>
            <person name="Gharbi K."/>
            <person name="Hall N."/>
            <person name="Watson M."/>
            <person name="Adriaenssens E.M."/>
            <person name="Foster-Nyarko E."/>
            <person name="Jarju S."/>
            <person name="Secka A."/>
            <person name="Antonio M."/>
            <person name="Oren A."/>
            <person name="Chaudhuri R.R."/>
            <person name="La Ragione R."/>
            <person name="Hildebrand F."/>
            <person name="Pallen M.J."/>
        </authorList>
    </citation>
    <scope>NUCLEOTIDE SEQUENCE</scope>
    <source>
        <strain evidence="4">ChiBcolR8-3208</strain>
    </source>
</reference>
<dbReference type="Pfam" id="PF22124">
    <property type="entry name" value="Glyco_hydro_95_cat"/>
    <property type="match status" value="1"/>
</dbReference>
<dbReference type="EMBL" id="DWXZ01000014">
    <property type="protein sequence ID" value="HJB36624.1"/>
    <property type="molecule type" value="Genomic_DNA"/>
</dbReference>
<dbReference type="InterPro" id="IPR027414">
    <property type="entry name" value="GH95_N_dom"/>
</dbReference>
<dbReference type="Pfam" id="PF21307">
    <property type="entry name" value="Glyco_hydro_95_C"/>
    <property type="match status" value="1"/>
</dbReference>
<dbReference type="Proteomes" id="UP000824214">
    <property type="component" value="Unassembled WGS sequence"/>
</dbReference>
<dbReference type="SUPFAM" id="SSF48208">
    <property type="entry name" value="Six-hairpin glycosidases"/>
    <property type="match status" value="1"/>
</dbReference>
<name>A0A9D2LWQ0_9FIRM</name>
<sequence length="782" mass="87391">MLQLWYQKPATYWEEALPLGNGRLGAMVWSGVDHETLSLNEDSLWSGYPKCADIPGAVEYYKQAQQLAREKKYSEAQELLEDMFLSDYTQSYLPLADLKLELQHPQGDVENYRRSLSLEDAISRLTYTIGGTTYTREAFVSAPDQAIVLRIRADKPGSITLKARFDCRLRSSCTIEDGRLVLDGVAPSQVDPSYLGETPNPIVYEEDPQKKGMRFCAILEAQAQGGTIHPWEDALEITGADSVTLLVAAQTSFNGPFRQPYLDGKPYKELCLKDLNAAAAQSFEALRQRHVEDYKSYFDRVSMNLGPDEDDVPTVERLARWNEDVDPQRYALLYQYGRYLIISGSRPGTQPTNLQGIWNKHLRAAWSSNFTININTEMNYWPVETANLSELHQPLLQFLHDTLRVTGAHTALTHYGARGFVAHHNTDIWGLSNPVGNHGRGTGSYAYWPLSAGWLCSHAFEHYLFTQDKDFLRETGYPIIRDAGRFFLDVLIENAEGKLIFSPSTSPENVFIYNGKRCSVAETTTMTMAIVRETLENLAACCQILDTDPDLAKEVHAALERLPQFKIGSRGELLEWNEELEEAEPEHRHTSHLYALYPAHLISTDGTPELANACRRTLELRGDESTGWALAWRISLWAHLHDGEHAYQVLKKQLRPIDGSLPQYSLSGGGSYPNMFGGHPPFQIDSNYGACAGIAELFLQSWDGNIDLLPAVPKALGTGTIRGLRARGGVTVDLDFRDGKLEQAVLTRTAAGQEAFTLRYAGKEKAVTLAQGQPLTVAGSEF</sequence>
<organism evidence="4 5">
    <name type="scientific">Candidatus Acutalibacter ornithocaccae</name>
    <dbReference type="NCBI Taxonomy" id="2838416"/>
    <lineage>
        <taxon>Bacteria</taxon>
        <taxon>Bacillati</taxon>
        <taxon>Bacillota</taxon>
        <taxon>Clostridia</taxon>
        <taxon>Eubacteriales</taxon>
        <taxon>Acutalibacteraceae</taxon>
        <taxon>Acutalibacter</taxon>
    </lineage>
</organism>
<evidence type="ECO:0000313" key="4">
    <source>
        <dbReference type="EMBL" id="HJB36624.1"/>
    </source>
</evidence>
<keyword evidence="4" id="KW-0378">Hydrolase</keyword>
<dbReference type="GO" id="GO:0005975">
    <property type="term" value="P:carbohydrate metabolic process"/>
    <property type="evidence" value="ECO:0007669"/>
    <property type="project" value="InterPro"/>
</dbReference>
<dbReference type="InterPro" id="IPR049053">
    <property type="entry name" value="AFCA-like_C"/>
</dbReference>
<accession>A0A9D2LWQ0</accession>
<dbReference type="GO" id="GO:0004560">
    <property type="term" value="F:alpha-L-fucosidase activity"/>
    <property type="evidence" value="ECO:0007669"/>
    <property type="project" value="InterPro"/>
</dbReference>
<dbReference type="InterPro" id="IPR016518">
    <property type="entry name" value="Alpha-L-fucosidase"/>
</dbReference>
<dbReference type="PIRSF" id="PIRSF007663">
    <property type="entry name" value="UCP007663"/>
    <property type="match status" value="1"/>
</dbReference>
<dbReference type="InterPro" id="IPR054363">
    <property type="entry name" value="GH95_cat"/>
</dbReference>
<dbReference type="PANTHER" id="PTHR31084:SF0">
    <property type="entry name" value="ALPHA-L-FUCOSIDASE 2"/>
    <property type="match status" value="1"/>
</dbReference>
<dbReference type="Gene3D" id="2.70.98.50">
    <property type="entry name" value="putative glycoside hydrolase family protein from bacillus halodurans"/>
    <property type="match status" value="1"/>
</dbReference>
<evidence type="ECO:0000259" key="2">
    <source>
        <dbReference type="Pfam" id="PF21307"/>
    </source>
</evidence>
<dbReference type="InterPro" id="IPR008928">
    <property type="entry name" value="6-hairpin_glycosidase_sf"/>
</dbReference>
<comment type="caution">
    <text evidence="4">The sequence shown here is derived from an EMBL/GenBank/DDBJ whole genome shotgun (WGS) entry which is preliminary data.</text>
</comment>